<keyword evidence="8" id="KW-1185">Reference proteome</keyword>
<keyword evidence="5" id="KW-0472">Membrane</keyword>
<dbReference type="InterPro" id="IPR039391">
    <property type="entry name" value="Phytocyanin-like"/>
</dbReference>
<organism evidence="7 8">
    <name type="scientific">Aristolochia fimbriata</name>
    <name type="common">White veined hardy Dutchman's pipe vine</name>
    <dbReference type="NCBI Taxonomy" id="158543"/>
    <lineage>
        <taxon>Eukaryota</taxon>
        <taxon>Viridiplantae</taxon>
        <taxon>Streptophyta</taxon>
        <taxon>Embryophyta</taxon>
        <taxon>Tracheophyta</taxon>
        <taxon>Spermatophyta</taxon>
        <taxon>Magnoliopsida</taxon>
        <taxon>Magnoliidae</taxon>
        <taxon>Piperales</taxon>
        <taxon>Aristolochiaceae</taxon>
        <taxon>Aristolochia</taxon>
    </lineage>
</organism>
<evidence type="ECO:0000313" key="7">
    <source>
        <dbReference type="EMBL" id="KAG9458597.1"/>
    </source>
</evidence>
<dbReference type="SUPFAM" id="SSF49503">
    <property type="entry name" value="Cupredoxins"/>
    <property type="match status" value="1"/>
</dbReference>
<proteinExistence type="predicted"/>
<keyword evidence="5" id="KW-1133">Transmembrane helix</keyword>
<feature type="transmembrane region" description="Helical" evidence="5">
    <location>
        <begin position="36"/>
        <end position="58"/>
    </location>
</feature>
<feature type="domain" description="Phytocyanin" evidence="6">
    <location>
        <begin position="64"/>
        <end position="159"/>
    </location>
</feature>
<dbReference type="EMBL" id="JAINDJ010000002">
    <property type="protein sequence ID" value="KAG9458597.1"/>
    <property type="molecule type" value="Genomic_DNA"/>
</dbReference>
<evidence type="ECO:0000256" key="5">
    <source>
        <dbReference type="SAM" id="Phobius"/>
    </source>
</evidence>
<reference evidence="7 8" key="1">
    <citation type="submission" date="2021-07" db="EMBL/GenBank/DDBJ databases">
        <title>The Aristolochia fimbriata genome: insights into angiosperm evolution, floral development and chemical biosynthesis.</title>
        <authorList>
            <person name="Jiao Y."/>
        </authorList>
    </citation>
    <scope>NUCLEOTIDE SEQUENCE [LARGE SCALE GENOMIC DNA]</scope>
    <source>
        <strain evidence="7">IBCAS-2021</strain>
        <tissue evidence="7">Leaf</tissue>
    </source>
</reference>
<dbReference type="PANTHER" id="PTHR33021">
    <property type="entry name" value="BLUE COPPER PROTEIN"/>
    <property type="match status" value="1"/>
</dbReference>
<dbReference type="AlphaFoldDB" id="A0AAV7FFU4"/>
<dbReference type="InterPro" id="IPR008972">
    <property type="entry name" value="Cupredoxin"/>
</dbReference>
<dbReference type="Proteomes" id="UP000825729">
    <property type="component" value="Unassembled WGS sequence"/>
</dbReference>
<keyword evidence="1" id="KW-0479">Metal-binding</keyword>
<dbReference type="PROSITE" id="PS51485">
    <property type="entry name" value="PHYTOCYANIN"/>
    <property type="match status" value="1"/>
</dbReference>
<sequence length="159" mass="17194">MQAPRDEIPSPLHLLLDPILCDEYYRSKIDMGQGRGSASGSSAIFAVAAILLIVLNAAEMVHATTFTVGDKGGWTFNVVNWPNGKRFKAADVLVFNYGSSLHNVVALDGKSYNTCTTPKGAKIYTSGHDRITLRRGKNYFICNFPGHCQGGMKIAVNAA</sequence>
<dbReference type="CDD" id="cd11013">
    <property type="entry name" value="Plantacyanin"/>
    <property type="match status" value="1"/>
</dbReference>
<keyword evidence="3" id="KW-1015">Disulfide bond</keyword>
<dbReference type="GO" id="GO:0009055">
    <property type="term" value="F:electron transfer activity"/>
    <property type="evidence" value="ECO:0007669"/>
    <property type="project" value="InterPro"/>
</dbReference>
<evidence type="ECO:0000313" key="8">
    <source>
        <dbReference type="Proteomes" id="UP000825729"/>
    </source>
</evidence>
<comment type="caution">
    <text evidence="7">The sequence shown here is derived from an EMBL/GenBank/DDBJ whole genome shotgun (WGS) entry which is preliminary data.</text>
</comment>
<dbReference type="PANTHER" id="PTHR33021:SF9">
    <property type="entry name" value="PUTATIVE, EXPRESSED-RELATED"/>
    <property type="match status" value="1"/>
</dbReference>
<gene>
    <name evidence="7" type="ORF">H6P81_003105</name>
</gene>
<keyword evidence="5" id="KW-0812">Transmembrane</keyword>
<dbReference type="GO" id="GO:0005886">
    <property type="term" value="C:plasma membrane"/>
    <property type="evidence" value="ECO:0007669"/>
    <property type="project" value="TreeGrafter"/>
</dbReference>
<protein>
    <recommendedName>
        <fullName evidence="4">Plantacyanin</fullName>
    </recommendedName>
</protein>
<evidence type="ECO:0000256" key="3">
    <source>
        <dbReference type="ARBA" id="ARBA00023157"/>
    </source>
</evidence>
<dbReference type="Pfam" id="PF02298">
    <property type="entry name" value="Cu_bind_like"/>
    <property type="match status" value="1"/>
</dbReference>
<dbReference type="FunFam" id="2.60.40.420:FF:000013">
    <property type="entry name" value="basic blue protein-like"/>
    <property type="match status" value="1"/>
</dbReference>
<dbReference type="GO" id="GO:0046872">
    <property type="term" value="F:metal ion binding"/>
    <property type="evidence" value="ECO:0007669"/>
    <property type="project" value="UniProtKB-KW"/>
</dbReference>
<accession>A0AAV7FFU4</accession>
<evidence type="ECO:0000256" key="2">
    <source>
        <dbReference type="ARBA" id="ARBA00023008"/>
    </source>
</evidence>
<name>A0AAV7FFU4_ARIFI</name>
<evidence type="ECO:0000256" key="4">
    <source>
        <dbReference type="ARBA" id="ARBA00082491"/>
    </source>
</evidence>
<evidence type="ECO:0000259" key="6">
    <source>
        <dbReference type="PROSITE" id="PS51485"/>
    </source>
</evidence>
<dbReference type="Gene3D" id="2.60.40.420">
    <property type="entry name" value="Cupredoxins - blue copper proteins"/>
    <property type="match status" value="1"/>
</dbReference>
<dbReference type="InterPro" id="IPR003245">
    <property type="entry name" value="Phytocyanin_dom"/>
</dbReference>
<dbReference type="InterPro" id="IPR028871">
    <property type="entry name" value="BlueCu_1_BS"/>
</dbReference>
<dbReference type="PROSITE" id="PS00196">
    <property type="entry name" value="COPPER_BLUE"/>
    <property type="match status" value="1"/>
</dbReference>
<keyword evidence="2" id="KW-0186">Copper</keyword>
<dbReference type="InterPro" id="IPR041844">
    <property type="entry name" value="Plantacyanin"/>
</dbReference>
<evidence type="ECO:0000256" key="1">
    <source>
        <dbReference type="ARBA" id="ARBA00022723"/>
    </source>
</evidence>